<gene>
    <name evidence="7" type="ORF">E0H75_35485</name>
</gene>
<dbReference type="Pfam" id="PF00413">
    <property type="entry name" value="Peptidase_M10"/>
    <property type="match status" value="1"/>
</dbReference>
<feature type="signal peptide" evidence="5">
    <location>
        <begin position="1"/>
        <end position="29"/>
    </location>
</feature>
<evidence type="ECO:0000259" key="6">
    <source>
        <dbReference type="Pfam" id="PF00413"/>
    </source>
</evidence>
<evidence type="ECO:0000256" key="5">
    <source>
        <dbReference type="SAM" id="SignalP"/>
    </source>
</evidence>
<feature type="chain" id="PRO_5020822212" evidence="5">
    <location>
        <begin position="30"/>
        <end position="319"/>
    </location>
</feature>
<proteinExistence type="predicted"/>
<feature type="domain" description="Peptidase M10 metallopeptidase" evidence="6">
    <location>
        <begin position="235"/>
        <end position="319"/>
    </location>
</feature>
<dbReference type="OrthoDB" id="5188902at2"/>
<evidence type="ECO:0000313" key="8">
    <source>
        <dbReference type="Proteomes" id="UP000293342"/>
    </source>
</evidence>
<dbReference type="GO" id="GO:0004222">
    <property type="term" value="F:metalloendopeptidase activity"/>
    <property type="evidence" value="ECO:0007669"/>
    <property type="project" value="InterPro"/>
</dbReference>
<keyword evidence="5" id="KW-0732">Signal</keyword>
<evidence type="ECO:0000256" key="3">
    <source>
        <dbReference type="ARBA" id="ARBA00022801"/>
    </source>
</evidence>
<keyword evidence="4" id="KW-0862">Zinc</keyword>
<dbReference type="InterPro" id="IPR024079">
    <property type="entry name" value="MetalloPept_cat_dom_sf"/>
</dbReference>
<keyword evidence="7" id="KW-0482">Metalloprotease</keyword>
<dbReference type="GO" id="GO:0008270">
    <property type="term" value="F:zinc ion binding"/>
    <property type="evidence" value="ECO:0007669"/>
    <property type="project" value="InterPro"/>
</dbReference>
<dbReference type="Gene3D" id="3.40.390.10">
    <property type="entry name" value="Collagenase (Catalytic Domain)"/>
    <property type="match status" value="1"/>
</dbReference>
<evidence type="ECO:0000256" key="2">
    <source>
        <dbReference type="ARBA" id="ARBA00022723"/>
    </source>
</evidence>
<dbReference type="Proteomes" id="UP000293342">
    <property type="component" value="Unassembled WGS sequence"/>
</dbReference>
<name>A0A4R0JBZ2_9ACTN</name>
<keyword evidence="3" id="KW-0378">Hydrolase</keyword>
<sequence>MSFRRAVRVLLPAVLLSAAVVPIGAAAQAATCSVPSLGTLTRADLPAGTSVVDCQATGRVLRVGNAGVEIPAPGHGVGIAAVSATGAEEVLQVSVSTDGRISYPQFTEHNTGSLDVTASPSACSDGAYSLTGTEWFGTKYKWYIGDGGMPGALSQSKAQAAFADVINNITGSYNDCGYTDQVSALSQYMGTTTYESDISSTTTCTTRDGESTWDAGNLSTGVLAATCWWYQPSGQATNLTVEADVRYNTTDYNFTDSPSTCTSQYDVREVGTHEAGHVFGLGHVGSGHTNLTMYTASNACDTKERTLGKGDVLGLRALY</sequence>
<reference evidence="7 8" key="1">
    <citation type="submission" date="2019-02" db="EMBL/GenBank/DDBJ databases">
        <title>Kribbella capetownensis sp. nov. and Kribbella speibonae sp. nov., isolated from soil.</title>
        <authorList>
            <person name="Curtis S.M."/>
            <person name="Norton I."/>
            <person name="Everest G.J."/>
            <person name="Meyers P.R."/>
        </authorList>
    </citation>
    <scope>NUCLEOTIDE SEQUENCE [LARGE SCALE GENOMIC DNA]</scope>
    <source>
        <strain evidence="7 8">YM53</strain>
    </source>
</reference>
<dbReference type="AlphaFoldDB" id="A0A4R0JBZ2"/>
<dbReference type="SUPFAM" id="SSF55486">
    <property type="entry name" value="Metalloproteases ('zincins'), catalytic domain"/>
    <property type="match status" value="1"/>
</dbReference>
<evidence type="ECO:0000256" key="4">
    <source>
        <dbReference type="ARBA" id="ARBA00022833"/>
    </source>
</evidence>
<organism evidence="7 8">
    <name type="scientific">Kribbella capetownensis</name>
    <dbReference type="NCBI Taxonomy" id="1572659"/>
    <lineage>
        <taxon>Bacteria</taxon>
        <taxon>Bacillati</taxon>
        <taxon>Actinomycetota</taxon>
        <taxon>Actinomycetes</taxon>
        <taxon>Propionibacteriales</taxon>
        <taxon>Kribbellaceae</taxon>
        <taxon>Kribbella</taxon>
    </lineage>
</organism>
<accession>A0A4R0JBZ2</accession>
<evidence type="ECO:0000256" key="1">
    <source>
        <dbReference type="ARBA" id="ARBA00022670"/>
    </source>
</evidence>
<dbReference type="GO" id="GO:0031012">
    <property type="term" value="C:extracellular matrix"/>
    <property type="evidence" value="ECO:0007669"/>
    <property type="project" value="InterPro"/>
</dbReference>
<comment type="caution">
    <text evidence="7">The sequence shown here is derived from an EMBL/GenBank/DDBJ whole genome shotgun (WGS) entry which is preliminary data.</text>
</comment>
<dbReference type="InterPro" id="IPR001818">
    <property type="entry name" value="Pept_M10_metallopeptidase"/>
</dbReference>
<keyword evidence="2" id="KW-0479">Metal-binding</keyword>
<keyword evidence="1 7" id="KW-0645">Protease</keyword>
<dbReference type="GO" id="GO:0006508">
    <property type="term" value="P:proteolysis"/>
    <property type="evidence" value="ECO:0007669"/>
    <property type="project" value="UniProtKB-KW"/>
</dbReference>
<evidence type="ECO:0000313" key="7">
    <source>
        <dbReference type="EMBL" id="TCC44171.1"/>
    </source>
</evidence>
<dbReference type="EMBL" id="SJKD01000010">
    <property type="protein sequence ID" value="TCC44171.1"/>
    <property type="molecule type" value="Genomic_DNA"/>
</dbReference>
<protein>
    <submittedName>
        <fullName evidence="7">Matrixin family metalloprotease</fullName>
    </submittedName>
</protein>
<keyword evidence="8" id="KW-1185">Reference proteome</keyword>